<feature type="domain" description="Histidine kinase" evidence="12">
    <location>
        <begin position="603"/>
        <end position="781"/>
    </location>
</feature>
<feature type="transmembrane region" description="Helical" evidence="9">
    <location>
        <begin position="360"/>
        <end position="378"/>
    </location>
</feature>
<evidence type="ECO:0000313" key="13">
    <source>
        <dbReference type="EMBL" id="TWT86496.1"/>
    </source>
</evidence>
<dbReference type="GO" id="GO:0005886">
    <property type="term" value="C:plasma membrane"/>
    <property type="evidence" value="ECO:0007669"/>
    <property type="project" value="UniProtKB-SubCell"/>
</dbReference>
<evidence type="ECO:0000256" key="8">
    <source>
        <dbReference type="ARBA" id="ARBA00023177"/>
    </source>
</evidence>
<feature type="transmembrane region" description="Helical" evidence="9">
    <location>
        <begin position="132"/>
        <end position="156"/>
    </location>
</feature>
<dbReference type="GO" id="GO:0097272">
    <property type="term" value="P:ammonium homeostasis"/>
    <property type="evidence" value="ECO:0007669"/>
    <property type="project" value="TreeGrafter"/>
</dbReference>
<proteinExistence type="inferred from homology"/>
<feature type="transmembrane region" description="Helical" evidence="9">
    <location>
        <begin position="273"/>
        <end position="295"/>
    </location>
</feature>
<evidence type="ECO:0000256" key="9">
    <source>
        <dbReference type="RuleBase" id="RU362002"/>
    </source>
</evidence>
<feature type="transmembrane region" description="Helical" evidence="9">
    <location>
        <begin position="49"/>
        <end position="68"/>
    </location>
</feature>
<keyword evidence="7 9" id="KW-0472">Membrane</keyword>
<evidence type="ECO:0000256" key="6">
    <source>
        <dbReference type="ARBA" id="ARBA00022989"/>
    </source>
</evidence>
<keyword evidence="10" id="KW-0175">Coiled coil</keyword>
<evidence type="ECO:0000256" key="4">
    <source>
        <dbReference type="ARBA" id="ARBA00022448"/>
    </source>
</evidence>
<evidence type="ECO:0000256" key="1">
    <source>
        <dbReference type="ARBA" id="ARBA00000085"/>
    </source>
</evidence>
<feature type="transmembrane region" description="Helical" evidence="9">
    <location>
        <begin position="89"/>
        <end position="112"/>
    </location>
</feature>
<comment type="similarity">
    <text evidence="3 9">Belongs to the ammonia transporter channel (TC 1.A.11.2) family.</text>
</comment>
<keyword evidence="4 9" id="KW-0813">Transport</keyword>
<evidence type="ECO:0000256" key="5">
    <source>
        <dbReference type="ARBA" id="ARBA00022692"/>
    </source>
</evidence>
<evidence type="ECO:0000259" key="12">
    <source>
        <dbReference type="PROSITE" id="PS50109"/>
    </source>
</evidence>
<dbReference type="Pfam" id="PF02518">
    <property type="entry name" value="HATPase_c"/>
    <property type="match status" value="1"/>
</dbReference>
<dbReference type="InterPro" id="IPR024041">
    <property type="entry name" value="NH4_transpt_AmtB-like_dom"/>
</dbReference>
<dbReference type="AlphaFoldDB" id="A0A5C5ZGZ7"/>
<feature type="signal peptide" evidence="11">
    <location>
        <begin position="1"/>
        <end position="23"/>
    </location>
</feature>
<dbReference type="GO" id="GO:0004673">
    <property type="term" value="F:protein histidine kinase activity"/>
    <property type="evidence" value="ECO:0007669"/>
    <property type="project" value="UniProtKB-EC"/>
</dbReference>
<feature type="transmembrane region" description="Helical" evidence="9">
    <location>
        <begin position="307"/>
        <end position="326"/>
    </location>
</feature>
<dbReference type="SMART" id="SM00387">
    <property type="entry name" value="HATPase_c"/>
    <property type="match status" value="1"/>
</dbReference>
<dbReference type="Gene3D" id="1.10.3430.10">
    <property type="entry name" value="Ammonium transporter AmtB like domains"/>
    <property type="match status" value="1"/>
</dbReference>
<feature type="transmembrane region" description="Helical" evidence="9">
    <location>
        <begin position="244"/>
        <end position="261"/>
    </location>
</feature>
<dbReference type="OrthoDB" id="9762493at2"/>
<dbReference type="Gene3D" id="3.30.565.10">
    <property type="entry name" value="Histidine kinase-like ATPase, C-terminal domain"/>
    <property type="match status" value="1"/>
</dbReference>
<dbReference type="SUPFAM" id="SSF111352">
    <property type="entry name" value="Ammonium transporter"/>
    <property type="match status" value="1"/>
</dbReference>
<evidence type="ECO:0000313" key="14">
    <source>
        <dbReference type="Proteomes" id="UP000315440"/>
    </source>
</evidence>
<organism evidence="13 14">
    <name type="scientific">Pseudobythopirellula maris</name>
    <dbReference type="NCBI Taxonomy" id="2527991"/>
    <lineage>
        <taxon>Bacteria</taxon>
        <taxon>Pseudomonadati</taxon>
        <taxon>Planctomycetota</taxon>
        <taxon>Planctomycetia</taxon>
        <taxon>Pirellulales</taxon>
        <taxon>Lacipirellulaceae</taxon>
        <taxon>Pseudobythopirellula</taxon>
    </lineage>
</organism>
<dbReference type="InterPro" id="IPR036890">
    <property type="entry name" value="HATPase_C_sf"/>
</dbReference>
<dbReference type="PROSITE" id="PS50109">
    <property type="entry name" value="HIS_KIN"/>
    <property type="match status" value="1"/>
</dbReference>
<feature type="transmembrane region" description="Helical" evidence="9">
    <location>
        <begin position="204"/>
        <end position="223"/>
    </location>
</feature>
<evidence type="ECO:0000256" key="2">
    <source>
        <dbReference type="ARBA" id="ARBA00004141"/>
    </source>
</evidence>
<keyword evidence="14" id="KW-1185">Reference proteome</keyword>
<dbReference type="SUPFAM" id="SSF55874">
    <property type="entry name" value="ATPase domain of HSP90 chaperone/DNA topoisomerase II/histidine kinase"/>
    <property type="match status" value="1"/>
</dbReference>
<dbReference type="Proteomes" id="UP000315440">
    <property type="component" value="Unassembled WGS sequence"/>
</dbReference>
<evidence type="ECO:0000256" key="3">
    <source>
        <dbReference type="ARBA" id="ARBA00005887"/>
    </source>
</evidence>
<comment type="subcellular location">
    <subcellularLocation>
        <location evidence="9">Cell membrane</location>
        <topology evidence="9">Multi-pass membrane protein</topology>
    </subcellularLocation>
    <subcellularLocation>
        <location evidence="2">Membrane</location>
        <topology evidence="2">Multi-pass membrane protein</topology>
    </subcellularLocation>
</comment>
<dbReference type="InterPro" id="IPR005467">
    <property type="entry name" value="His_kinase_dom"/>
</dbReference>
<comment type="caution">
    <text evidence="13">The sequence shown here is derived from an EMBL/GenBank/DDBJ whole genome shotgun (WGS) entry which is preliminary data.</text>
</comment>
<keyword evidence="11" id="KW-0732">Signal</keyword>
<evidence type="ECO:0000256" key="11">
    <source>
        <dbReference type="SAM" id="SignalP"/>
    </source>
</evidence>
<feature type="coiled-coil region" evidence="10">
    <location>
        <begin position="481"/>
        <end position="508"/>
    </location>
</feature>
<dbReference type="NCBIfam" id="TIGR00836">
    <property type="entry name" value="amt"/>
    <property type="match status" value="1"/>
</dbReference>
<dbReference type="InterPro" id="IPR001905">
    <property type="entry name" value="Ammonium_transpt"/>
</dbReference>
<sequence length="788" mass="82717" precursor="true">MRPVRVLASFVIGATLLVGSAHGQEPVSPDAAADPLAAVEQVQQLLDSAWVLIAAGLVLLMQGGFLCLESGLSRAKNSIHVAIKNLSDFCVSAAAYWAVGFGVMFGASYAGWFGTSDFFLGGGLFSGAGSAWLLAFFLFQITFCGTATTIVSGAVAERMRFGAYLAIAILVSGVLYPLFGHWAWGGVVPGSGAGWLAQMGFIDFAGSTVVHSLGGWVALAAVLTIGPRIGRFGEGATPMNGCNLPMAMLGTLLLWFGWFGFNGGSTLAMNDSVPSILVNTSLSAAFGGLTGLVLSKLLSPHVSVGDTMNGVIAGLVGVTACCHILTPLASVVVGATSCVWCFGATRLLERLRIDDAVGAVPAHGVAGAWGTLCVALLADPAAYGTGNGFWGQLGVQAAGAGVCFVWAFGVGWVALRAISLVIPMRISAADELKGLNIAEHGASTEVLELLTEMHHQQTTGEFSTRVHAEPHTEVGQIAAGYNRVLDKVNEKTQRLEQMHAEAESLHRKLLDVAHQAGKAEIATDVLHNVGNVLNSINVSVGLVRERLEAPRIEPIRKTAQLLREHADDEPSFLADAERGRLVPDYLEGLANALDADNEAAVAELGQLIDNLEHIKAIVSTQQANAGVSGVQEPVDAAQVLGEAETLNASAFDRHGVEVVRQYADLPDFMVEKQKLLQILVNLIRNAKEALVEGRVEGRQLTLRVTRGDEVVRIEVADNGVGVAPENLNKIFTHGFTTKPTGHGFGLHSCANAAREMGGGLFVESEGLGLGTTFLLELPLIPVEAPVAV</sequence>
<gene>
    <name evidence="13" type="primary">nrgA_2</name>
    <name evidence="13" type="ORF">Mal64_33220</name>
</gene>
<dbReference type="RefSeq" id="WP_146402285.1">
    <property type="nucleotide sequence ID" value="NZ_SJPQ01000004.1"/>
</dbReference>
<name>A0A5C5ZGZ7_9BACT</name>
<keyword evidence="6 9" id="KW-1133">Transmembrane helix</keyword>
<dbReference type="EMBL" id="SJPQ01000004">
    <property type="protein sequence ID" value="TWT86496.1"/>
    <property type="molecule type" value="Genomic_DNA"/>
</dbReference>
<dbReference type="InterPro" id="IPR004358">
    <property type="entry name" value="Sig_transdc_His_kin-like_C"/>
</dbReference>
<feature type="chain" id="PRO_5022918306" description="Ammonium transporter" evidence="11">
    <location>
        <begin position="24"/>
        <end position="788"/>
    </location>
</feature>
<feature type="transmembrane region" description="Helical" evidence="9">
    <location>
        <begin position="390"/>
        <end position="415"/>
    </location>
</feature>
<reference evidence="13 14" key="1">
    <citation type="submission" date="2019-02" db="EMBL/GenBank/DDBJ databases">
        <title>Deep-cultivation of Planctomycetes and their phenomic and genomic characterization uncovers novel biology.</title>
        <authorList>
            <person name="Wiegand S."/>
            <person name="Jogler M."/>
            <person name="Boedeker C."/>
            <person name="Pinto D."/>
            <person name="Vollmers J."/>
            <person name="Rivas-Marin E."/>
            <person name="Kohn T."/>
            <person name="Peeters S.H."/>
            <person name="Heuer A."/>
            <person name="Rast P."/>
            <person name="Oberbeckmann S."/>
            <person name="Bunk B."/>
            <person name="Jeske O."/>
            <person name="Meyerdierks A."/>
            <person name="Storesund J.E."/>
            <person name="Kallscheuer N."/>
            <person name="Luecker S."/>
            <person name="Lage O.M."/>
            <person name="Pohl T."/>
            <person name="Merkel B.J."/>
            <person name="Hornburger P."/>
            <person name="Mueller R.-W."/>
            <person name="Bruemmer F."/>
            <person name="Labrenz M."/>
            <person name="Spormann A.M."/>
            <person name="Op Den Camp H."/>
            <person name="Overmann J."/>
            <person name="Amann R."/>
            <person name="Jetten M.S.M."/>
            <person name="Mascher T."/>
            <person name="Medema M.H."/>
            <person name="Devos D.P."/>
            <person name="Kaster A.-K."/>
            <person name="Ovreas L."/>
            <person name="Rohde M."/>
            <person name="Galperin M.Y."/>
            <person name="Jogler C."/>
        </authorList>
    </citation>
    <scope>NUCLEOTIDE SEQUENCE [LARGE SCALE GENOMIC DNA]</scope>
    <source>
        <strain evidence="13 14">Mal64</strain>
    </source>
</reference>
<dbReference type="PRINTS" id="PR00344">
    <property type="entry name" value="BCTRLSENSOR"/>
</dbReference>
<accession>A0A5C5ZGZ7</accession>
<feature type="transmembrane region" description="Helical" evidence="9">
    <location>
        <begin position="163"/>
        <end position="184"/>
    </location>
</feature>
<dbReference type="Pfam" id="PF00909">
    <property type="entry name" value="Ammonium_transp"/>
    <property type="match status" value="1"/>
</dbReference>
<dbReference type="GO" id="GO:0008519">
    <property type="term" value="F:ammonium channel activity"/>
    <property type="evidence" value="ECO:0007669"/>
    <property type="project" value="InterPro"/>
</dbReference>
<keyword evidence="5 9" id="KW-0812">Transmembrane</keyword>
<keyword evidence="8 9" id="KW-0924">Ammonia transport</keyword>
<comment type="catalytic activity">
    <reaction evidence="1">
        <text>ATP + protein L-histidine = ADP + protein N-phospho-L-histidine.</text>
        <dbReference type="EC" id="2.7.13.3"/>
    </reaction>
</comment>
<protein>
    <recommendedName>
        <fullName evidence="9">Ammonium transporter</fullName>
    </recommendedName>
</protein>
<dbReference type="PANTHER" id="PTHR11730">
    <property type="entry name" value="AMMONIUM TRANSPORTER"/>
    <property type="match status" value="1"/>
</dbReference>
<dbReference type="InterPro" id="IPR003594">
    <property type="entry name" value="HATPase_dom"/>
</dbReference>
<dbReference type="PANTHER" id="PTHR11730:SF6">
    <property type="entry name" value="AMMONIUM TRANSPORTER"/>
    <property type="match status" value="1"/>
</dbReference>
<dbReference type="InterPro" id="IPR029020">
    <property type="entry name" value="Ammonium/urea_transptr"/>
</dbReference>
<evidence type="ECO:0000256" key="10">
    <source>
        <dbReference type="SAM" id="Coils"/>
    </source>
</evidence>
<evidence type="ECO:0000256" key="7">
    <source>
        <dbReference type="ARBA" id="ARBA00023136"/>
    </source>
</evidence>